<accession>A0A1M6MLL4</accession>
<organism evidence="1 2">
    <name type="scientific">Anaerocolumna jejuensis DSM 15929</name>
    <dbReference type="NCBI Taxonomy" id="1121322"/>
    <lineage>
        <taxon>Bacteria</taxon>
        <taxon>Bacillati</taxon>
        <taxon>Bacillota</taxon>
        <taxon>Clostridia</taxon>
        <taxon>Lachnospirales</taxon>
        <taxon>Lachnospiraceae</taxon>
        <taxon>Anaerocolumna</taxon>
    </lineage>
</organism>
<reference evidence="1 2" key="1">
    <citation type="submission" date="2016-11" db="EMBL/GenBank/DDBJ databases">
        <authorList>
            <person name="Jaros S."/>
            <person name="Januszkiewicz K."/>
            <person name="Wedrychowicz H."/>
        </authorList>
    </citation>
    <scope>NUCLEOTIDE SEQUENCE [LARGE SCALE GENOMIC DNA]</scope>
    <source>
        <strain evidence="1 2">DSM 15929</strain>
    </source>
</reference>
<evidence type="ECO:0000313" key="1">
    <source>
        <dbReference type="EMBL" id="SHJ84270.1"/>
    </source>
</evidence>
<dbReference type="AlphaFoldDB" id="A0A1M6MLL4"/>
<dbReference type="Proteomes" id="UP000184386">
    <property type="component" value="Unassembled WGS sequence"/>
</dbReference>
<name>A0A1M6MLL4_9FIRM</name>
<sequence length="377" mass="43085">MSIIKWDKLIFELQNNQLCSYKQIFSCYFAILIPGLIDAILRKNRQEENGLGKENLCYETKYGCLKEISSPEYYSNGTLMECSLEKEVILKTPYGILIPQYTTEAVRKKYTKSIAFYQNGNLKRIAMERQTPVNTPLGQLKAELVTFYEDGSIKRIFPLNGKITGYWTEENELELAQAIPLELPFGKYDKKVISLQFYEKGQLKSLTLWPKEFLMVPLYGGRVKIRFGMAFYPNGKVKSFEPAYPLFINTPIGRIAAFDKNANGINGDDNSLAFYEDGSVASLITSSDRLLINNKRNNTIDILEPSIRPSMIGGNDEEVVPLRICFKEEMCFIYGYYKEGWKEHIYPLSEYDFEICNMAVTLKTVCGDCNSCQGGCH</sequence>
<dbReference type="STRING" id="1121322.SAMN02745136_01067"/>
<protein>
    <submittedName>
        <fullName evidence="1">Uncharacterized protein</fullName>
    </submittedName>
</protein>
<proteinExistence type="predicted"/>
<gene>
    <name evidence="1" type="ORF">SAMN02745136_01067</name>
</gene>
<dbReference type="EMBL" id="FRAC01000007">
    <property type="protein sequence ID" value="SHJ84270.1"/>
    <property type="molecule type" value="Genomic_DNA"/>
</dbReference>
<evidence type="ECO:0000313" key="2">
    <source>
        <dbReference type="Proteomes" id="UP000184386"/>
    </source>
</evidence>
<keyword evidence="2" id="KW-1185">Reference proteome</keyword>